<evidence type="ECO:0008006" key="4">
    <source>
        <dbReference type="Google" id="ProtNLM"/>
    </source>
</evidence>
<feature type="compositionally biased region" description="Basic and acidic residues" evidence="1">
    <location>
        <begin position="193"/>
        <end position="207"/>
    </location>
</feature>
<proteinExistence type="predicted"/>
<feature type="compositionally biased region" description="Low complexity" evidence="1">
    <location>
        <begin position="403"/>
        <end position="415"/>
    </location>
</feature>
<organism evidence="2 3">
    <name type="scientific">Paraphoma chrysanthemicola</name>
    <dbReference type="NCBI Taxonomy" id="798071"/>
    <lineage>
        <taxon>Eukaryota</taxon>
        <taxon>Fungi</taxon>
        <taxon>Dikarya</taxon>
        <taxon>Ascomycota</taxon>
        <taxon>Pezizomycotina</taxon>
        <taxon>Dothideomycetes</taxon>
        <taxon>Pleosporomycetidae</taxon>
        <taxon>Pleosporales</taxon>
        <taxon>Pleosporineae</taxon>
        <taxon>Phaeosphaeriaceae</taxon>
        <taxon>Paraphoma</taxon>
    </lineage>
</organism>
<feature type="compositionally biased region" description="Basic and acidic residues" evidence="1">
    <location>
        <begin position="526"/>
        <end position="537"/>
    </location>
</feature>
<dbReference type="AlphaFoldDB" id="A0A8K0W501"/>
<comment type="caution">
    <text evidence="2">The sequence shown here is derived from an EMBL/GenBank/DDBJ whole genome shotgun (WGS) entry which is preliminary data.</text>
</comment>
<feature type="region of interest" description="Disordered" evidence="1">
    <location>
        <begin position="472"/>
        <end position="501"/>
    </location>
</feature>
<protein>
    <recommendedName>
        <fullName evidence="4">Carboxylesterase family protein</fullName>
    </recommendedName>
</protein>
<name>A0A8K0W501_9PLEO</name>
<feature type="compositionally biased region" description="Polar residues" evidence="1">
    <location>
        <begin position="640"/>
        <end position="687"/>
    </location>
</feature>
<feature type="region of interest" description="Disordered" evidence="1">
    <location>
        <begin position="283"/>
        <end position="326"/>
    </location>
</feature>
<dbReference type="Proteomes" id="UP000813461">
    <property type="component" value="Unassembled WGS sequence"/>
</dbReference>
<feature type="compositionally biased region" description="Basic and acidic residues" evidence="1">
    <location>
        <begin position="472"/>
        <end position="490"/>
    </location>
</feature>
<feature type="compositionally biased region" description="Basic residues" evidence="1">
    <location>
        <begin position="52"/>
        <end position="71"/>
    </location>
</feature>
<evidence type="ECO:0000313" key="2">
    <source>
        <dbReference type="EMBL" id="KAH7094690.1"/>
    </source>
</evidence>
<dbReference type="OrthoDB" id="3946796at2759"/>
<feature type="compositionally biased region" description="Basic and acidic residues" evidence="1">
    <location>
        <begin position="582"/>
        <end position="598"/>
    </location>
</feature>
<evidence type="ECO:0000313" key="3">
    <source>
        <dbReference type="Proteomes" id="UP000813461"/>
    </source>
</evidence>
<feature type="region of interest" description="Disordered" evidence="1">
    <location>
        <begin position="522"/>
        <end position="736"/>
    </location>
</feature>
<feature type="compositionally biased region" description="Basic and acidic residues" evidence="1">
    <location>
        <begin position="690"/>
        <end position="736"/>
    </location>
</feature>
<feature type="region of interest" description="Disordered" evidence="1">
    <location>
        <begin position="1"/>
        <end position="238"/>
    </location>
</feature>
<dbReference type="EMBL" id="JAGMVJ010000001">
    <property type="protein sequence ID" value="KAH7094690.1"/>
    <property type="molecule type" value="Genomic_DNA"/>
</dbReference>
<feature type="compositionally biased region" description="Pro residues" evidence="1">
    <location>
        <begin position="626"/>
        <end position="635"/>
    </location>
</feature>
<reference evidence="2" key="1">
    <citation type="journal article" date="2021" name="Nat. Commun.">
        <title>Genetic determinants of endophytism in the Arabidopsis root mycobiome.</title>
        <authorList>
            <person name="Mesny F."/>
            <person name="Miyauchi S."/>
            <person name="Thiergart T."/>
            <person name="Pickel B."/>
            <person name="Atanasova L."/>
            <person name="Karlsson M."/>
            <person name="Huettel B."/>
            <person name="Barry K.W."/>
            <person name="Haridas S."/>
            <person name="Chen C."/>
            <person name="Bauer D."/>
            <person name="Andreopoulos W."/>
            <person name="Pangilinan J."/>
            <person name="LaButti K."/>
            <person name="Riley R."/>
            <person name="Lipzen A."/>
            <person name="Clum A."/>
            <person name="Drula E."/>
            <person name="Henrissat B."/>
            <person name="Kohler A."/>
            <person name="Grigoriev I.V."/>
            <person name="Martin F.M."/>
            <person name="Hacquard S."/>
        </authorList>
    </citation>
    <scope>NUCLEOTIDE SEQUENCE</scope>
    <source>
        <strain evidence="2">MPI-SDFR-AT-0120</strain>
    </source>
</reference>
<feature type="compositionally biased region" description="Low complexity" evidence="1">
    <location>
        <begin position="599"/>
        <end position="611"/>
    </location>
</feature>
<sequence>MRLTRAAQRAQETVDDPTTDATEVKARNPLDEISPNASPELVEPAEEVPKKTPARSKSKKGGKKAKKGKKGKAAEEELEEPVQVVLEDERQDAGSPASEAAAEELDNGLPDGERRRSRWRISMTNMEISDTAQTPVIEERPATPPSKAVRLTRRQLAKQEEELKQSQRAPSPPRTVEPEFAAEIVEQPTVEKAAAEHEAPIDFKEQQLEEIAEAQEEGKHDEGEEAEQAVEDAVTGAQEVPKVQEENALAEEVQAEQLVTPETGVARVSEIVEAEIELIAPSVEITSEPEPKTLATERPSNAPISPAMSRTPSRRASRSPSKSPMRIEASLEAIDALEEALDDVGKAVAHFDQSIDEKSPRKKAFPNDVATPSTRSKTPRKTPLATRVSRTPGAVPKSMKPMASSLARASSVRVAPTKDVRKGSTETVDYLASKRRPVSVSFPTPPPPPKGRAPTKATFQLSSEVTAAKLKAQKEERLKREAEREVEGVKLKPRPISMPPIAKSTKALTKASFELPGEAIAAKLRAQKEERQKREAENAQGPQPKARPVSISMPPPTVKSTKPPTKASFQLPGEAVAARLRAQREERQKREEEAEAAKKAAAVKPRPTAVRKPVALPTRTLSGVTIPPPPKPEPQPAASIRSTSLASKRSSIQLSRSTSVSTTASNPNRNSLLIAKSTVTPVDSAQQKLKGKEVFNRDKMEKEARERERKDKEEAAKQARAQAAERGRIASREWAEKQRRKMMEAVRAKAEAA</sequence>
<feature type="compositionally biased region" description="Polar residues" evidence="1">
    <location>
        <begin position="122"/>
        <end position="134"/>
    </location>
</feature>
<accession>A0A8K0W501</accession>
<evidence type="ECO:0000256" key="1">
    <source>
        <dbReference type="SAM" id="MobiDB-lite"/>
    </source>
</evidence>
<keyword evidence="3" id="KW-1185">Reference proteome</keyword>
<gene>
    <name evidence="2" type="ORF">FB567DRAFT_543107</name>
</gene>
<feature type="region of interest" description="Disordered" evidence="1">
    <location>
        <begin position="352"/>
        <end position="455"/>
    </location>
</feature>